<dbReference type="Pfam" id="PF00135">
    <property type="entry name" value="COesterase"/>
    <property type="match status" value="1"/>
</dbReference>
<keyword evidence="9" id="KW-0732">Signal</keyword>
<dbReference type="VEuPathDB" id="VectorBase:HLOH_053717"/>
<keyword evidence="2" id="KW-0719">Serine esterase</keyword>
<dbReference type="EC" id="3.1.1.-" evidence="9"/>
<dbReference type="InterPro" id="IPR050654">
    <property type="entry name" value="AChE-related_enzymes"/>
</dbReference>
<evidence type="ECO:0000256" key="4">
    <source>
        <dbReference type="ARBA" id="ARBA00022867"/>
    </source>
</evidence>
<dbReference type="InterPro" id="IPR019819">
    <property type="entry name" value="Carboxylesterase_B_CS"/>
</dbReference>
<evidence type="ECO:0000313" key="11">
    <source>
        <dbReference type="EMBL" id="KAH9368403.1"/>
    </source>
</evidence>
<evidence type="ECO:0000256" key="8">
    <source>
        <dbReference type="PIRSR" id="PIRSR600997-1"/>
    </source>
</evidence>
<organism evidence="11 12">
    <name type="scientific">Haemaphysalis longicornis</name>
    <name type="common">Bush tick</name>
    <dbReference type="NCBI Taxonomy" id="44386"/>
    <lineage>
        <taxon>Eukaryota</taxon>
        <taxon>Metazoa</taxon>
        <taxon>Ecdysozoa</taxon>
        <taxon>Arthropoda</taxon>
        <taxon>Chelicerata</taxon>
        <taxon>Arachnida</taxon>
        <taxon>Acari</taxon>
        <taxon>Parasitiformes</taxon>
        <taxon>Ixodida</taxon>
        <taxon>Ixodoidea</taxon>
        <taxon>Ixodidae</taxon>
        <taxon>Haemaphysalinae</taxon>
        <taxon>Haemaphysalis</taxon>
    </lineage>
</organism>
<dbReference type="OrthoDB" id="6480817at2759"/>
<dbReference type="PANTHER" id="PTHR43918:SF4">
    <property type="entry name" value="CARBOXYLIC ESTER HYDROLASE"/>
    <property type="match status" value="1"/>
</dbReference>
<accession>A0A9J6G0C7</accession>
<keyword evidence="4" id="KW-0531">Neurotransmitter degradation</keyword>
<evidence type="ECO:0000256" key="3">
    <source>
        <dbReference type="ARBA" id="ARBA00022801"/>
    </source>
</evidence>
<dbReference type="InterPro" id="IPR000997">
    <property type="entry name" value="Cholinesterase"/>
</dbReference>
<name>A0A9J6G0C7_HAELO</name>
<comment type="similarity">
    <text evidence="1 9">Belongs to the type-B carboxylesterase/lipase family.</text>
</comment>
<feature type="chain" id="PRO_5039963106" description="Carboxylic ester hydrolase" evidence="9">
    <location>
        <begin position="30"/>
        <end position="551"/>
    </location>
</feature>
<dbReference type="InterPro" id="IPR019826">
    <property type="entry name" value="Carboxylesterase_B_AS"/>
</dbReference>
<protein>
    <recommendedName>
        <fullName evidence="9">Carboxylic ester hydrolase</fullName>
        <ecNumber evidence="9">3.1.1.-</ecNumber>
    </recommendedName>
</protein>
<evidence type="ECO:0000256" key="7">
    <source>
        <dbReference type="ARBA" id="ARBA00048484"/>
    </source>
</evidence>
<dbReference type="SUPFAM" id="SSF53474">
    <property type="entry name" value="alpha/beta-Hydrolases"/>
    <property type="match status" value="1"/>
</dbReference>
<dbReference type="PROSITE" id="PS00122">
    <property type="entry name" value="CARBOXYLESTERASE_B_1"/>
    <property type="match status" value="1"/>
</dbReference>
<dbReference type="GO" id="GO:0019695">
    <property type="term" value="P:choline metabolic process"/>
    <property type="evidence" value="ECO:0007669"/>
    <property type="project" value="TreeGrafter"/>
</dbReference>
<dbReference type="EMBL" id="JABSTR010000004">
    <property type="protein sequence ID" value="KAH9368403.1"/>
    <property type="molecule type" value="Genomic_DNA"/>
</dbReference>
<dbReference type="PROSITE" id="PS51257">
    <property type="entry name" value="PROKAR_LIPOPROTEIN"/>
    <property type="match status" value="1"/>
</dbReference>
<dbReference type="GO" id="GO:0005886">
    <property type="term" value="C:plasma membrane"/>
    <property type="evidence" value="ECO:0007669"/>
    <property type="project" value="TreeGrafter"/>
</dbReference>
<keyword evidence="12" id="KW-1185">Reference proteome</keyword>
<dbReference type="GO" id="GO:0005615">
    <property type="term" value="C:extracellular space"/>
    <property type="evidence" value="ECO:0007669"/>
    <property type="project" value="TreeGrafter"/>
</dbReference>
<dbReference type="Gene3D" id="3.40.50.1820">
    <property type="entry name" value="alpha/beta hydrolase"/>
    <property type="match status" value="1"/>
</dbReference>
<reference evidence="11 12" key="1">
    <citation type="journal article" date="2020" name="Cell">
        <title>Large-Scale Comparative Analyses of Tick Genomes Elucidate Their Genetic Diversity and Vector Capacities.</title>
        <authorList>
            <consortium name="Tick Genome and Microbiome Consortium (TIGMIC)"/>
            <person name="Jia N."/>
            <person name="Wang J."/>
            <person name="Shi W."/>
            <person name="Du L."/>
            <person name="Sun Y."/>
            <person name="Zhan W."/>
            <person name="Jiang J.F."/>
            <person name="Wang Q."/>
            <person name="Zhang B."/>
            <person name="Ji P."/>
            <person name="Bell-Sakyi L."/>
            <person name="Cui X.M."/>
            <person name="Yuan T.T."/>
            <person name="Jiang B.G."/>
            <person name="Yang W.F."/>
            <person name="Lam T.T."/>
            <person name="Chang Q.C."/>
            <person name="Ding S.J."/>
            <person name="Wang X.J."/>
            <person name="Zhu J.G."/>
            <person name="Ruan X.D."/>
            <person name="Zhao L."/>
            <person name="Wei J.T."/>
            <person name="Ye R.Z."/>
            <person name="Que T.C."/>
            <person name="Du C.H."/>
            <person name="Zhou Y.H."/>
            <person name="Cheng J.X."/>
            <person name="Dai P.F."/>
            <person name="Guo W.B."/>
            <person name="Han X.H."/>
            <person name="Huang E.J."/>
            <person name="Li L.F."/>
            <person name="Wei W."/>
            <person name="Gao Y.C."/>
            <person name="Liu J.Z."/>
            <person name="Shao H.Z."/>
            <person name="Wang X."/>
            <person name="Wang C.C."/>
            <person name="Yang T.C."/>
            <person name="Huo Q.B."/>
            <person name="Li W."/>
            <person name="Chen H.Y."/>
            <person name="Chen S.E."/>
            <person name="Zhou L.G."/>
            <person name="Ni X.B."/>
            <person name="Tian J.H."/>
            <person name="Sheng Y."/>
            <person name="Liu T."/>
            <person name="Pan Y.S."/>
            <person name="Xia L.Y."/>
            <person name="Li J."/>
            <person name="Zhao F."/>
            <person name="Cao W.C."/>
        </authorList>
    </citation>
    <scope>NUCLEOTIDE SEQUENCE [LARGE SCALE GENOMIC DNA]</scope>
    <source>
        <strain evidence="11">HaeL-2018</strain>
    </source>
</reference>
<evidence type="ECO:0000256" key="6">
    <source>
        <dbReference type="ARBA" id="ARBA00023180"/>
    </source>
</evidence>
<feature type="active site" description="Charge relay system" evidence="8">
    <location>
        <position position="369"/>
    </location>
</feature>
<dbReference type="PRINTS" id="PR00878">
    <property type="entry name" value="CHOLNESTRASE"/>
</dbReference>
<comment type="catalytic activity">
    <reaction evidence="7">
        <text>acetylcholine + H2O = choline + acetate + H(+)</text>
        <dbReference type="Rhea" id="RHEA:17561"/>
        <dbReference type="ChEBI" id="CHEBI:15354"/>
        <dbReference type="ChEBI" id="CHEBI:15355"/>
        <dbReference type="ChEBI" id="CHEBI:15377"/>
        <dbReference type="ChEBI" id="CHEBI:15378"/>
        <dbReference type="ChEBI" id="CHEBI:30089"/>
        <dbReference type="EC" id="3.1.1.7"/>
    </reaction>
</comment>
<evidence type="ECO:0000256" key="1">
    <source>
        <dbReference type="ARBA" id="ARBA00005964"/>
    </source>
</evidence>
<dbReference type="GO" id="GO:0006581">
    <property type="term" value="P:acetylcholine catabolic process"/>
    <property type="evidence" value="ECO:0007669"/>
    <property type="project" value="TreeGrafter"/>
</dbReference>
<dbReference type="GO" id="GO:0003990">
    <property type="term" value="F:acetylcholinesterase activity"/>
    <property type="evidence" value="ECO:0007669"/>
    <property type="project" value="UniProtKB-EC"/>
</dbReference>
<feature type="domain" description="Carboxylesterase type B" evidence="10">
    <location>
        <begin position="44"/>
        <end position="543"/>
    </location>
</feature>
<dbReference type="InterPro" id="IPR029058">
    <property type="entry name" value="AB_hydrolase_fold"/>
</dbReference>
<keyword evidence="5" id="KW-1015">Disulfide bond</keyword>
<dbReference type="InterPro" id="IPR002018">
    <property type="entry name" value="CarbesteraseB"/>
</dbReference>
<feature type="signal peptide" evidence="9">
    <location>
        <begin position="1"/>
        <end position="29"/>
    </location>
</feature>
<dbReference type="AlphaFoldDB" id="A0A9J6G0C7"/>
<evidence type="ECO:0000256" key="5">
    <source>
        <dbReference type="ARBA" id="ARBA00023157"/>
    </source>
</evidence>
<sequence length="551" mass="61389">MSSARLCPSSLRRVCLAHGLFAALLIVACMPNELLVVGAAVEGPVVRIEDGLVAGKSIRVGGKSVDAFLGIPYAKAPVGALRFKKPRFPRRWTGTLNATTMPKPCWQLPLRFLPNVTVDYAGLSSEDCLYLNVWKPTTSCTRYGGRCRTRRPVVVFIHGGAFQWGDTALFVYNPSNFVALSDVVFVTFNYRVSIMGFLTSKVAGLQGNIGLWDQNAVLRWVRRNIAQFGGDPQEVTLVGQSAGGISAAIHAVSPYSRGLFKRMVLQSGTPLSLILGISFGGRGQMIRTAFEMDCFDKQKKFEEQGQAIAECVRAMDAAKMFKKLDSVELTEQMYLPVDEEDFIPGKVLSAQLWRRLAVKDILIGSNADEGTLFFRLLKESVPVFNKLLFSDYRSLMSLVLSEMFGIDLDDGKDLVQAYFGDPDKEYSEDEVIQIISKMIGDATFSCPTFFFGEIAAEQGLNVYRYLFNYRATHSFWPEWMGVAHADELPYTLGSLPFFKDGKQLAERLGRSAVEFSERLHYTPEEEMFMKNVVGTWASFAKTGYVPRTKKS</sequence>
<dbReference type="Proteomes" id="UP000821853">
    <property type="component" value="Chromosome 2"/>
</dbReference>
<keyword evidence="6" id="KW-0325">Glycoprotein</keyword>
<feature type="active site" description="Charge relay system" evidence="8">
    <location>
        <position position="484"/>
    </location>
</feature>
<evidence type="ECO:0000259" key="10">
    <source>
        <dbReference type="Pfam" id="PF00135"/>
    </source>
</evidence>
<evidence type="ECO:0000256" key="9">
    <source>
        <dbReference type="RuleBase" id="RU361235"/>
    </source>
</evidence>
<comment type="caution">
    <text evidence="11">The sequence shown here is derived from an EMBL/GenBank/DDBJ whole genome shotgun (WGS) entry which is preliminary data.</text>
</comment>
<evidence type="ECO:0000256" key="2">
    <source>
        <dbReference type="ARBA" id="ARBA00022487"/>
    </source>
</evidence>
<evidence type="ECO:0000313" key="12">
    <source>
        <dbReference type="Proteomes" id="UP000821853"/>
    </source>
</evidence>
<gene>
    <name evidence="11" type="ORF">HPB48_012667</name>
</gene>
<feature type="active site" description="Acyl-ester intermediate" evidence="8">
    <location>
        <position position="241"/>
    </location>
</feature>
<proteinExistence type="inferred from homology"/>
<keyword evidence="3 9" id="KW-0378">Hydrolase</keyword>
<dbReference type="OMA" id="YTHMASE"/>
<dbReference type="PROSITE" id="PS00941">
    <property type="entry name" value="CARBOXYLESTERASE_B_2"/>
    <property type="match status" value="1"/>
</dbReference>
<dbReference type="PANTHER" id="PTHR43918">
    <property type="entry name" value="ACETYLCHOLINESTERASE"/>
    <property type="match status" value="1"/>
</dbReference>